<dbReference type="GO" id="GO:0004252">
    <property type="term" value="F:serine-type endopeptidase activity"/>
    <property type="evidence" value="ECO:0007669"/>
    <property type="project" value="UniProtKB-UniRule"/>
</dbReference>
<feature type="binding site" evidence="15">
    <location>
        <position position="573"/>
    </location>
    <ligand>
        <name>Ca(2+)</name>
        <dbReference type="ChEBI" id="CHEBI:29108"/>
    </ligand>
</feature>
<name>A0A9P5LM15_9HYPO</name>
<keyword evidence="14" id="KW-0325">Glycoprotein</keyword>
<evidence type="ECO:0000259" key="17">
    <source>
        <dbReference type="PROSITE" id="PS51695"/>
    </source>
</evidence>
<dbReference type="InterPro" id="IPR050819">
    <property type="entry name" value="Tripeptidyl-peptidase_I"/>
</dbReference>
<evidence type="ECO:0000256" key="8">
    <source>
        <dbReference type="ARBA" id="ARBA00022729"/>
    </source>
</evidence>
<dbReference type="InterPro" id="IPR023828">
    <property type="entry name" value="Peptidase_S8_Ser-AS"/>
</dbReference>
<dbReference type="CDD" id="cd11377">
    <property type="entry name" value="Pro-peptidase_S53"/>
    <property type="match status" value="1"/>
</dbReference>
<dbReference type="Pfam" id="PF00082">
    <property type="entry name" value="Peptidase_S8"/>
    <property type="match status" value="1"/>
</dbReference>
<evidence type="ECO:0000256" key="9">
    <source>
        <dbReference type="ARBA" id="ARBA00022801"/>
    </source>
</evidence>
<dbReference type="SUPFAM" id="SSF52743">
    <property type="entry name" value="Subtilisin-like"/>
    <property type="match status" value="1"/>
</dbReference>
<evidence type="ECO:0000256" key="15">
    <source>
        <dbReference type="PROSITE-ProRule" id="PRU01032"/>
    </source>
</evidence>
<comment type="cofactor">
    <cofactor evidence="15">
        <name>Ca(2+)</name>
        <dbReference type="ChEBI" id="CHEBI:29108"/>
    </cofactor>
    <text evidence="15">Binds 1 Ca(2+) ion per subunit.</text>
</comment>
<keyword evidence="8 16" id="KW-0732">Signal</keyword>
<evidence type="ECO:0000256" key="5">
    <source>
        <dbReference type="ARBA" id="ARBA00022525"/>
    </source>
</evidence>
<dbReference type="Proteomes" id="UP000722485">
    <property type="component" value="Unassembled WGS sequence"/>
</dbReference>
<dbReference type="PROSITE" id="PS51695">
    <property type="entry name" value="SEDOLISIN"/>
    <property type="match status" value="1"/>
</dbReference>
<evidence type="ECO:0000256" key="11">
    <source>
        <dbReference type="ARBA" id="ARBA00022837"/>
    </source>
</evidence>
<evidence type="ECO:0000313" key="18">
    <source>
        <dbReference type="EMBL" id="KAF7556335.1"/>
    </source>
</evidence>
<dbReference type="PANTHER" id="PTHR14218:SF15">
    <property type="entry name" value="TRIPEPTIDYL-PEPTIDASE 1"/>
    <property type="match status" value="1"/>
</dbReference>
<dbReference type="AlphaFoldDB" id="A0A9P5LM15"/>
<evidence type="ECO:0000256" key="7">
    <source>
        <dbReference type="ARBA" id="ARBA00022723"/>
    </source>
</evidence>
<comment type="function">
    <text evidence="2">Secreted tripeptidyl-peptidase which degrades proteins at acidic pHs and is involved in virulence.</text>
</comment>
<feature type="signal peptide" evidence="16">
    <location>
        <begin position="1"/>
        <end position="17"/>
    </location>
</feature>
<gene>
    <name evidence="18" type="ORF">G7Z17_g1492</name>
</gene>
<reference evidence="18" key="1">
    <citation type="submission" date="2020-03" db="EMBL/GenBank/DDBJ databases">
        <title>Draft Genome Sequence of Cylindrodendrum hubeiense.</title>
        <authorList>
            <person name="Buettner E."/>
            <person name="Kellner H."/>
        </authorList>
    </citation>
    <scope>NUCLEOTIDE SEQUENCE</scope>
    <source>
        <strain evidence="18">IHI 201604</strain>
    </source>
</reference>
<feature type="chain" id="PRO_5040182786" description="tripeptidyl-peptidase II" evidence="16">
    <location>
        <begin position="18"/>
        <end position="596"/>
    </location>
</feature>
<dbReference type="PANTHER" id="PTHR14218">
    <property type="entry name" value="PROTEASE S8 TRIPEPTIDYL PEPTIDASE I CLN2"/>
    <property type="match status" value="1"/>
</dbReference>
<keyword evidence="9 15" id="KW-0378">Hydrolase</keyword>
<feature type="binding site" evidence="15">
    <location>
        <position position="575"/>
    </location>
    <ligand>
        <name>Ca(2+)</name>
        <dbReference type="ChEBI" id="CHEBI:29108"/>
    </ligand>
</feature>
<feature type="active site" description="Charge relay system" evidence="15">
    <location>
        <position position="285"/>
    </location>
</feature>
<feature type="binding site" evidence="15">
    <location>
        <position position="549"/>
    </location>
    <ligand>
        <name>Ca(2+)</name>
        <dbReference type="ChEBI" id="CHEBI:29108"/>
    </ligand>
</feature>
<comment type="caution">
    <text evidence="18">The sequence shown here is derived from an EMBL/GenBank/DDBJ whole genome shotgun (WGS) entry which is preliminary data.</text>
</comment>
<feature type="binding site" evidence="15">
    <location>
        <position position="550"/>
    </location>
    <ligand>
        <name>Ca(2+)</name>
        <dbReference type="ChEBI" id="CHEBI:29108"/>
    </ligand>
</feature>
<keyword evidence="12" id="KW-0843">Virulence</keyword>
<sequence length="596" mass="65053">MFIYLLFTLFLVGQVLAGHRLLENTLALPTGWKLLDKTPDPNQEVKLSFALHQPKIGLVRDKIGSGLNDSGGYLSHNESQTLRNPSQTDVTNVLNWLKDSNISESTYLNSDWIHIKITVKRAESLLDMVLNYYQFEEQKPILRTRKYAVPEAVFDAIDFVHPIANFMRPKKELTSATPDVTPKILASVDIGGLNHSLRKRRAVCSDIATPECLRAQYNVDYSTPDNSSSIRLGIAGFLDQYANYKDSNMFLQGMAPDLYAAGYNYSIVDVNSARNSQNRSMAGIEAALDVQYSMGIGHPVDITYYLVGGRGTQLNDSGGALSAEESSNEPYLEFLEYLLDKPDCELPHVISISYADNEVSVPALYAHRVYSMFGLLTARGTSILAASGDGGTRGSGDSNCRTNDGSNRDVAMAVFPATCPWVTAVGAVTGASDPPEGASFSGGGFSQMFARPQWQNSAVSGYVKALNGRMMGYYNDSFRAVPDISAQGTSFMIMQNGYPMSVQGTSASTPIVAAMIALINDARVRRGKNVLGFLNRILYTEQVQSTLLDITKGQSYECTFSGNESEGWTTAEGWDAVTGLGVPNDFKKLIDLLVSI</sequence>
<feature type="domain" description="Peptidase S53" evidence="17">
    <location>
        <begin position="207"/>
        <end position="595"/>
    </location>
</feature>
<organism evidence="18 19">
    <name type="scientific">Cylindrodendrum hubeiense</name>
    <dbReference type="NCBI Taxonomy" id="595255"/>
    <lineage>
        <taxon>Eukaryota</taxon>
        <taxon>Fungi</taxon>
        <taxon>Dikarya</taxon>
        <taxon>Ascomycota</taxon>
        <taxon>Pezizomycotina</taxon>
        <taxon>Sordariomycetes</taxon>
        <taxon>Hypocreomycetidae</taxon>
        <taxon>Hypocreales</taxon>
        <taxon>Nectriaceae</taxon>
        <taxon>Cylindrodendrum</taxon>
    </lineage>
</organism>
<dbReference type="PROSITE" id="PS00138">
    <property type="entry name" value="SUBTILASE_SER"/>
    <property type="match status" value="1"/>
</dbReference>
<dbReference type="GO" id="GO:0008240">
    <property type="term" value="F:tripeptidyl-peptidase activity"/>
    <property type="evidence" value="ECO:0007669"/>
    <property type="project" value="UniProtKB-EC"/>
</dbReference>
<evidence type="ECO:0000256" key="12">
    <source>
        <dbReference type="ARBA" id="ARBA00023026"/>
    </source>
</evidence>
<dbReference type="Pfam" id="PF09286">
    <property type="entry name" value="Pro-kuma_activ"/>
    <property type="match status" value="1"/>
</dbReference>
<proteinExistence type="predicted"/>
<comment type="subcellular location">
    <subcellularLocation>
        <location evidence="3">Secreted</location>
        <location evidence="3">Extracellular space</location>
    </subcellularLocation>
</comment>
<keyword evidence="7 15" id="KW-0479">Metal-binding</keyword>
<keyword evidence="10 15" id="KW-0720">Serine protease</keyword>
<protein>
    <recommendedName>
        <fullName evidence="4">tripeptidyl-peptidase II</fullName>
        <ecNumber evidence="4">3.4.14.10</ecNumber>
    </recommendedName>
</protein>
<dbReference type="OrthoDB" id="2919105at2759"/>
<evidence type="ECO:0000256" key="13">
    <source>
        <dbReference type="ARBA" id="ARBA00023145"/>
    </source>
</evidence>
<dbReference type="InterPro" id="IPR015366">
    <property type="entry name" value="S53_propep"/>
</dbReference>
<evidence type="ECO:0000256" key="3">
    <source>
        <dbReference type="ARBA" id="ARBA00004239"/>
    </source>
</evidence>
<dbReference type="FunFam" id="3.40.50.200:FF:000015">
    <property type="entry name" value="Tripeptidyl peptidase A"/>
    <property type="match status" value="1"/>
</dbReference>
<evidence type="ECO:0000256" key="2">
    <source>
        <dbReference type="ARBA" id="ARBA00002451"/>
    </source>
</evidence>
<feature type="active site" description="Charge relay system" evidence="15">
    <location>
        <position position="289"/>
    </location>
</feature>
<evidence type="ECO:0000256" key="16">
    <source>
        <dbReference type="SAM" id="SignalP"/>
    </source>
</evidence>
<keyword evidence="5" id="KW-0964">Secreted</keyword>
<keyword evidence="13" id="KW-0865">Zymogen</keyword>
<evidence type="ECO:0000256" key="6">
    <source>
        <dbReference type="ARBA" id="ARBA00022670"/>
    </source>
</evidence>
<evidence type="ECO:0000256" key="4">
    <source>
        <dbReference type="ARBA" id="ARBA00012462"/>
    </source>
</evidence>
<feature type="active site" description="Charge relay system" evidence="15">
    <location>
        <position position="506"/>
    </location>
</feature>
<dbReference type="SMART" id="SM00944">
    <property type="entry name" value="Pro-kuma_activ"/>
    <property type="match status" value="1"/>
</dbReference>
<dbReference type="GO" id="GO:0005576">
    <property type="term" value="C:extracellular region"/>
    <property type="evidence" value="ECO:0007669"/>
    <property type="project" value="UniProtKB-SubCell"/>
</dbReference>
<evidence type="ECO:0000313" key="19">
    <source>
        <dbReference type="Proteomes" id="UP000722485"/>
    </source>
</evidence>
<keyword evidence="19" id="KW-1185">Reference proteome</keyword>
<dbReference type="InterPro" id="IPR000209">
    <property type="entry name" value="Peptidase_S8/S53_dom"/>
</dbReference>
<dbReference type="EMBL" id="JAANBB010000013">
    <property type="protein sequence ID" value="KAF7556335.1"/>
    <property type="molecule type" value="Genomic_DNA"/>
</dbReference>
<evidence type="ECO:0000256" key="14">
    <source>
        <dbReference type="ARBA" id="ARBA00023180"/>
    </source>
</evidence>
<accession>A0A9P5LM15</accession>
<dbReference type="InterPro" id="IPR036852">
    <property type="entry name" value="Peptidase_S8/S53_dom_sf"/>
</dbReference>
<dbReference type="SUPFAM" id="SSF54897">
    <property type="entry name" value="Protease propeptides/inhibitors"/>
    <property type="match status" value="1"/>
</dbReference>
<dbReference type="EC" id="3.4.14.10" evidence="4"/>
<evidence type="ECO:0000256" key="1">
    <source>
        <dbReference type="ARBA" id="ARBA00001910"/>
    </source>
</evidence>
<keyword evidence="6 15" id="KW-0645">Protease</keyword>
<dbReference type="Gene3D" id="3.40.50.200">
    <property type="entry name" value="Peptidase S8/S53 domain"/>
    <property type="match status" value="1"/>
</dbReference>
<keyword evidence="11 15" id="KW-0106">Calcium</keyword>
<comment type="catalytic activity">
    <reaction evidence="1">
        <text>Release of an N-terminal tripeptide from a polypeptide.</text>
        <dbReference type="EC" id="3.4.14.10"/>
    </reaction>
</comment>
<dbReference type="InterPro" id="IPR030400">
    <property type="entry name" value="Sedolisin_dom"/>
</dbReference>
<dbReference type="CDD" id="cd04056">
    <property type="entry name" value="Peptidases_S53"/>
    <property type="match status" value="1"/>
</dbReference>
<dbReference type="GO" id="GO:0046872">
    <property type="term" value="F:metal ion binding"/>
    <property type="evidence" value="ECO:0007669"/>
    <property type="project" value="UniProtKB-UniRule"/>
</dbReference>
<evidence type="ECO:0000256" key="10">
    <source>
        <dbReference type="ARBA" id="ARBA00022825"/>
    </source>
</evidence>
<dbReference type="GO" id="GO:0006508">
    <property type="term" value="P:proteolysis"/>
    <property type="evidence" value="ECO:0007669"/>
    <property type="project" value="UniProtKB-KW"/>
</dbReference>